<dbReference type="CDD" id="cd07581">
    <property type="entry name" value="nitrilase_3"/>
    <property type="match status" value="1"/>
</dbReference>
<dbReference type="PANTHER" id="PTHR23088:SF27">
    <property type="entry name" value="DEAMINATED GLUTATHIONE AMIDASE"/>
    <property type="match status" value="1"/>
</dbReference>
<dbReference type="InterPro" id="IPR003010">
    <property type="entry name" value="C-N_Hydrolase"/>
</dbReference>
<protein>
    <submittedName>
        <fullName evidence="3">Putative amidohydrolase</fullName>
    </submittedName>
</protein>
<keyword evidence="4" id="KW-1185">Reference proteome</keyword>
<evidence type="ECO:0000313" key="4">
    <source>
        <dbReference type="Proteomes" id="UP000221369"/>
    </source>
</evidence>
<accession>A0A2A9DZ35</accession>
<dbReference type="PANTHER" id="PTHR23088">
    <property type="entry name" value="NITRILASE-RELATED"/>
    <property type="match status" value="1"/>
</dbReference>
<dbReference type="GO" id="GO:0016787">
    <property type="term" value="F:hydrolase activity"/>
    <property type="evidence" value="ECO:0007669"/>
    <property type="project" value="UniProtKB-KW"/>
</dbReference>
<dbReference type="InterPro" id="IPR001110">
    <property type="entry name" value="UPF0012_CS"/>
</dbReference>
<dbReference type="SUPFAM" id="SSF56317">
    <property type="entry name" value="Carbon-nitrogen hydrolase"/>
    <property type="match status" value="1"/>
</dbReference>
<dbReference type="Pfam" id="PF00795">
    <property type="entry name" value="CN_hydrolase"/>
    <property type="match status" value="1"/>
</dbReference>
<dbReference type="InterPro" id="IPR036526">
    <property type="entry name" value="C-N_Hydrolase_sf"/>
</dbReference>
<name>A0A2A9DZ35_9MICO</name>
<dbReference type="Proteomes" id="UP000221369">
    <property type="component" value="Unassembled WGS sequence"/>
</dbReference>
<comment type="similarity">
    <text evidence="1">Belongs to the carbon-nitrogen hydrolase superfamily. NIT1/NIT2 family.</text>
</comment>
<dbReference type="Gene3D" id="3.60.110.10">
    <property type="entry name" value="Carbon-nitrogen hydrolase"/>
    <property type="match status" value="1"/>
</dbReference>
<dbReference type="PROSITE" id="PS01227">
    <property type="entry name" value="UPF0012"/>
    <property type="match status" value="1"/>
</dbReference>
<gene>
    <name evidence="3" type="ORF">ATJ78_2613</name>
</gene>
<proteinExistence type="inferred from homology"/>
<evidence type="ECO:0000259" key="2">
    <source>
        <dbReference type="PROSITE" id="PS50263"/>
    </source>
</evidence>
<dbReference type="EMBL" id="PDJE01000001">
    <property type="protein sequence ID" value="PFG31636.1"/>
    <property type="molecule type" value="Genomic_DNA"/>
</dbReference>
<organism evidence="3 4">
    <name type="scientific">Paramicrobacterium agarici</name>
    <dbReference type="NCBI Taxonomy" id="630514"/>
    <lineage>
        <taxon>Bacteria</taxon>
        <taxon>Bacillati</taxon>
        <taxon>Actinomycetota</taxon>
        <taxon>Actinomycetes</taxon>
        <taxon>Micrococcales</taxon>
        <taxon>Microbacteriaceae</taxon>
        <taxon>Paramicrobacterium</taxon>
    </lineage>
</organism>
<evidence type="ECO:0000313" key="3">
    <source>
        <dbReference type="EMBL" id="PFG31636.1"/>
    </source>
</evidence>
<reference evidence="3 4" key="1">
    <citation type="submission" date="2017-10" db="EMBL/GenBank/DDBJ databases">
        <title>Sequencing the genomes of 1000 actinobacteria strains.</title>
        <authorList>
            <person name="Klenk H.-P."/>
        </authorList>
    </citation>
    <scope>NUCLEOTIDE SEQUENCE [LARGE SCALE GENOMIC DNA]</scope>
    <source>
        <strain evidence="3 4">DSM 21798</strain>
    </source>
</reference>
<dbReference type="RefSeq" id="WP_098408623.1">
    <property type="nucleotide sequence ID" value="NZ_PDJE01000001.1"/>
</dbReference>
<keyword evidence="3" id="KW-0378">Hydrolase</keyword>
<feature type="domain" description="CN hydrolase" evidence="2">
    <location>
        <begin position="7"/>
        <end position="247"/>
    </location>
</feature>
<dbReference type="AlphaFoldDB" id="A0A2A9DZ35"/>
<dbReference type="PROSITE" id="PS50263">
    <property type="entry name" value="CN_HYDROLASE"/>
    <property type="match status" value="1"/>
</dbReference>
<comment type="caution">
    <text evidence="3">The sequence shown here is derived from an EMBL/GenBank/DDBJ whole genome shotgun (WGS) entry which is preliminary data.</text>
</comment>
<evidence type="ECO:0000256" key="1">
    <source>
        <dbReference type="ARBA" id="ARBA00010613"/>
    </source>
</evidence>
<sequence>MTLHEPLGVAVAQFAPTPDIDANLATIRSFSIRAAERGASIVVFPEYSSYFVNPMDDSFARHAQSLDGPFVRSLEALASELGVHIVAGLVESTDEVRRFANTAVAVGPEEQTVAVYRKQHLYDAFGQKESDWVKPGALDEPQTFEVGGLTFGLQTCYDLRFPEVTRRIVDAGADVVLVPAEWVRGPLKEHHWRTLLTARAIENTVYVAGADHPPSIGAGNSMVVDPSGVPLATLGTQSDVAVAFVSRAVLTETRAVNPSLQLRRYGIVAKPG</sequence>